<gene>
    <name evidence="1" type="ORF">MM59RIKEN_27820</name>
</gene>
<accession>A0A810QMR9</accession>
<evidence type="ECO:0000313" key="2">
    <source>
        <dbReference type="Proteomes" id="UP000679848"/>
    </source>
</evidence>
<name>A0A810QMR9_9FIRM</name>
<organism evidence="1 2">
    <name type="scientific">Pusillibacter faecalis</name>
    <dbReference type="NCBI Taxonomy" id="2714358"/>
    <lineage>
        <taxon>Bacteria</taxon>
        <taxon>Bacillati</taxon>
        <taxon>Bacillota</taxon>
        <taxon>Clostridia</taxon>
        <taxon>Eubacteriales</taxon>
        <taxon>Oscillospiraceae</taxon>
        <taxon>Pusillibacter</taxon>
    </lineage>
</organism>
<proteinExistence type="predicted"/>
<dbReference type="Proteomes" id="UP000679848">
    <property type="component" value="Chromosome"/>
</dbReference>
<keyword evidence="2" id="KW-1185">Reference proteome</keyword>
<reference evidence="1" key="1">
    <citation type="submission" date="2020-09" db="EMBL/GenBank/DDBJ databases">
        <title>New species isolated from human feces.</title>
        <authorList>
            <person name="Kitahara M."/>
            <person name="Shigeno Y."/>
            <person name="Shime M."/>
            <person name="Matsumoto Y."/>
            <person name="Nakamura S."/>
            <person name="Motooka D."/>
            <person name="Fukuoka S."/>
            <person name="Nishikawa H."/>
            <person name="Benno Y."/>
        </authorList>
    </citation>
    <scope>NUCLEOTIDE SEQUENCE</scope>
    <source>
        <strain evidence="1">MM59</strain>
    </source>
</reference>
<protein>
    <submittedName>
        <fullName evidence="1">Uncharacterized protein</fullName>
    </submittedName>
</protein>
<dbReference type="KEGG" id="pfaa:MM59RIKEN_27820"/>
<dbReference type="RefSeq" id="WP_213543561.1">
    <property type="nucleotide sequence ID" value="NZ_AP023420.1"/>
</dbReference>
<dbReference type="EMBL" id="AP023420">
    <property type="protein sequence ID" value="BCK85463.1"/>
    <property type="molecule type" value="Genomic_DNA"/>
</dbReference>
<dbReference type="AlphaFoldDB" id="A0A810QMR9"/>
<evidence type="ECO:0000313" key="1">
    <source>
        <dbReference type="EMBL" id="BCK85463.1"/>
    </source>
</evidence>
<sequence length="218" mass="24832">MSHTLHRVGTEENLKHDFVFLCMPSKDINHEGSAPKLRRFFQLCEKNHCVTMGDCRGGNEWYQKEKYHLQDNLEGRQHMIDHVEDRAVITATFKDETDVINMLADLKKEDLGMSIVVSGLVDHVKECCHKVGLEPHTVESSLGRIGRTDLLPPDEILEIATMCGHSMVSVNFINEMIEKCRKGRCTPEEAAAELFKPCMCGIFNTDRAAMLIRKMIEE</sequence>